<dbReference type="GO" id="GO:0033628">
    <property type="term" value="P:regulation of cell adhesion mediated by integrin"/>
    <property type="evidence" value="ECO:0007669"/>
    <property type="project" value="TreeGrafter"/>
</dbReference>
<evidence type="ECO:0000256" key="4">
    <source>
        <dbReference type="ARBA" id="ARBA00022572"/>
    </source>
</evidence>
<reference evidence="19" key="1">
    <citation type="submission" date="2021-04" db="EMBL/GenBank/DDBJ databases">
        <authorList>
            <consortium name="Wellcome Sanger Institute Data Sharing"/>
        </authorList>
    </citation>
    <scope>NUCLEOTIDE SEQUENCE [LARGE SCALE GENOMIC DNA]</scope>
</reference>
<dbReference type="PROSITE" id="PS00134">
    <property type="entry name" value="TRYPSIN_HIS"/>
    <property type="match status" value="1"/>
</dbReference>
<evidence type="ECO:0000256" key="5">
    <source>
        <dbReference type="ARBA" id="ARBA00022670"/>
    </source>
</evidence>
<dbReference type="Gene3D" id="2.40.20.10">
    <property type="entry name" value="Plasminogen Kringle 4"/>
    <property type="match status" value="1"/>
</dbReference>
<dbReference type="GO" id="GO:0033993">
    <property type="term" value="P:response to lipid"/>
    <property type="evidence" value="ECO:0007669"/>
    <property type="project" value="UniProtKB-ARBA"/>
</dbReference>
<dbReference type="OMA" id="WPWCYVQ"/>
<evidence type="ECO:0000259" key="17">
    <source>
        <dbReference type="PROSITE" id="PS50070"/>
    </source>
</evidence>
<proteinExistence type="predicted"/>
<dbReference type="InterPro" id="IPR018114">
    <property type="entry name" value="TRYPSIN_HIS"/>
</dbReference>
<gene>
    <name evidence="19" type="primary">plaua</name>
</gene>
<evidence type="ECO:0000256" key="8">
    <source>
        <dbReference type="ARBA" id="ARBA00022825"/>
    </source>
</evidence>
<dbReference type="FunFam" id="2.40.10.10:FF:000003">
    <property type="entry name" value="Transmembrane serine protease 3"/>
    <property type="match status" value="1"/>
</dbReference>
<dbReference type="InterPro" id="IPR043504">
    <property type="entry name" value="Peptidase_S1_PA_chymotrypsin"/>
</dbReference>
<evidence type="ECO:0000256" key="2">
    <source>
        <dbReference type="ARBA" id="ARBA00022525"/>
    </source>
</evidence>
<dbReference type="EC" id="3.4.21.4" evidence="13"/>
<feature type="chain" id="PRO_5025415887" description="trypsin" evidence="16">
    <location>
        <begin position="19"/>
        <end position="393"/>
    </location>
</feature>
<dbReference type="InterPro" id="IPR001254">
    <property type="entry name" value="Trypsin_dom"/>
</dbReference>
<organism evidence="19 20">
    <name type="scientific">Sparus aurata</name>
    <name type="common">Gilthead sea bream</name>
    <dbReference type="NCBI Taxonomy" id="8175"/>
    <lineage>
        <taxon>Eukaryota</taxon>
        <taxon>Metazoa</taxon>
        <taxon>Chordata</taxon>
        <taxon>Craniata</taxon>
        <taxon>Vertebrata</taxon>
        <taxon>Euteleostomi</taxon>
        <taxon>Actinopterygii</taxon>
        <taxon>Neopterygii</taxon>
        <taxon>Teleostei</taxon>
        <taxon>Neoteleostei</taxon>
        <taxon>Acanthomorphata</taxon>
        <taxon>Eupercaria</taxon>
        <taxon>Spariformes</taxon>
        <taxon>Sparidae</taxon>
        <taxon>Sparus</taxon>
    </lineage>
</organism>
<dbReference type="Pfam" id="PF00051">
    <property type="entry name" value="Kringle"/>
    <property type="match status" value="1"/>
</dbReference>
<evidence type="ECO:0000256" key="14">
    <source>
        <dbReference type="PROSITE-ProRule" id="PRU00121"/>
    </source>
</evidence>
<evidence type="ECO:0000259" key="18">
    <source>
        <dbReference type="PROSITE" id="PS50240"/>
    </source>
</evidence>
<dbReference type="Ensembl" id="ENSSAUT00010066916.1">
    <property type="protein sequence ID" value="ENSSAUP00010063861.1"/>
    <property type="gene ID" value="ENSSAUG00010025656.1"/>
</dbReference>
<dbReference type="InterPro" id="IPR038178">
    <property type="entry name" value="Kringle_sf"/>
</dbReference>
<dbReference type="AlphaFoldDB" id="A0A671YKL0"/>
<reference evidence="19" key="2">
    <citation type="submission" date="2025-08" db="UniProtKB">
        <authorList>
            <consortium name="Ensembl"/>
        </authorList>
    </citation>
    <scope>IDENTIFICATION</scope>
</reference>
<keyword evidence="20" id="KW-1185">Reference proteome</keyword>
<dbReference type="PROSITE" id="PS00021">
    <property type="entry name" value="KRINGLE_1"/>
    <property type="match status" value="1"/>
</dbReference>
<dbReference type="Proteomes" id="UP000472265">
    <property type="component" value="Chromosome 15"/>
</dbReference>
<dbReference type="InterPro" id="IPR009003">
    <property type="entry name" value="Peptidase_S1_PA"/>
</dbReference>
<evidence type="ECO:0000256" key="16">
    <source>
        <dbReference type="SAM" id="SignalP"/>
    </source>
</evidence>
<dbReference type="CDD" id="cd00190">
    <property type="entry name" value="Tryp_SPc"/>
    <property type="match status" value="1"/>
</dbReference>
<evidence type="ECO:0000256" key="9">
    <source>
        <dbReference type="ARBA" id="ARBA00023145"/>
    </source>
</evidence>
<dbReference type="PANTHER" id="PTHR24264:SF38">
    <property type="entry name" value="UROKINASE-TYPE PLASMINOGEN ACTIVATOR"/>
    <property type="match status" value="1"/>
</dbReference>
<dbReference type="Pfam" id="PF00089">
    <property type="entry name" value="Trypsin"/>
    <property type="match status" value="1"/>
</dbReference>
<dbReference type="InterPro" id="IPR000001">
    <property type="entry name" value="Kringle"/>
</dbReference>
<evidence type="ECO:0000256" key="3">
    <source>
        <dbReference type="ARBA" id="ARBA00022536"/>
    </source>
</evidence>
<evidence type="ECO:0000256" key="10">
    <source>
        <dbReference type="ARBA" id="ARBA00023157"/>
    </source>
</evidence>
<dbReference type="PRINTS" id="PR00722">
    <property type="entry name" value="CHYMOTRYPSIN"/>
</dbReference>
<dbReference type="InterPro" id="IPR018056">
    <property type="entry name" value="Kringle_CS"/>
</dbReference>
<keyword evidence="2" id="KW-0964">Secreted</keyword>
<keyword evidence="8 15" id="KW-0720">Serine protease</keyword>
<comment type="caution">
    <text evidence="14">Lacks conserved residue(s) required for the propagation of feature annotation.</text>
</comment>
<dbReference type="OrthoDB" id="9406323at2759"/>
<reference evidence="19" key="3">
    <citation type="submission" date="2025-09" db="UniProtKB">
        <authorList>
            <consortium name="Ensembl"/>
        </authorList>
    </citation>
    <scope>IDENTIFICATION</scope>
</reference>
<dbReference type="SUPFAM" id="SSF50494">
    <property type="entry name" value="Trypsin-like serine proteases"/>
    <property type="match status" value="1"/>
</dbReference>
<evidence type="ECO:0000256" key="1">
    <source>
        <dbReference type="ARBA" id="ARBA00004239"/>
    </source>
</evidence>
<keyword evidence="7 15" id="KW-0378">Hydrolase</keyword>
<dbReference type="SMART" id="SM00020">
    <property type="entry name" value="Tryp_SPc"/>
    <property type="match status" value="1"/>
</dbReference>
<dbReference type="PRINTS" id="PR00018">
    <property type="entry name" value="KRINGLE"/>
</dbReference>
<sequence>MNLLVIVTILASFSVNVALSRRKKGSSPKPRGTFKQMCLSGDGSDYRGYVSETTRGHSCLNWNRFPHPWGPSHGLGNHNYCRNPDRSLTPWCLVRREKRIVRELCNVPKCSTPTVKPPPAADTELTCGERSERRMYKVVGGSFTPIESHPWVAAIFHRRQKFLCGGTLISPCWVVTAAHCFSDGDETNLRDMTVYLGKTAINETDADKEQKFTVERLILHQQYNDTTYNNDIALLRIKSRSGGCAVKSESARTACLPPPHTRLPAGIQCTIAGYGMEKFMAWHYSQYLKEAQVKLISQADCKRKLYYGDLITENMFCAGTPDWSTDACNGDSGGPLVCEVSGRMFLFGVVSWGDGCARENKPGVYTQVTNYNKWIAAKTGLPKYTQGLMYPAK</sequence>
<keyword evidence="9" id="KW-0865">Zymogen</keyword>
<dbReference type="PANTHER" id="PTHR24264">
    <property type="entry name" value="TRYPSIN-RELATED"/>
    <property type="match status" value="1"/>
</dbReference>
<dbReference type="GeneTree" id="ENSGT00940000164426"/>
<evidence type="ECO:0000256" key="12">
    <source>
        <dbReference type="ARBA" id="ARBA00036320"/>
    </source>
</evidence>
<dbReference type="Gene3D" id="2.40.10.10">
    <property type="entry name" value="Trypsin-like serine proteases"/>
    <property type="match status" value="2"/>
</dbReference>
<dbReference type="FunFam" id="2.40.20.10:FF:000001">
    <property type="entry name" value="Urokinase-type plasminogen activator"/>
    <property type="match status" value="1"/>
</dbReference>
<comment type="catalytic activity">
    <reaction evidence="12">
        <text>Preferential cleavage: Arg-|-Xaa, Lys-|-Xaa.</text>
        <dbReference type="EC" id="3.4.21.4"/>
    </reaction>
</comment>
<dbReference type="PROSITE" id="PS50240">
    <property type="entry name" value="TRYPSIN_DOM"/>
    <property type="match status" value="1"/>
</dbReference>
<dbReference type="PROSITE" id="PS00135">
    <property type="entry name" value="TRYPSIN_SER"/>
    <property type="match status" value="1"/>
</dbReference>
<evidence type="ECO:0000256" key="7">
    <source>
        <dbReference type="ARBA" id="ARBA00022801"/>
    </source>
</evidence>
<keyword evidence="3" id="KW-0245">EGF-like domain</keyword>
<feature type="domain" description="Kringle" evidence="17">
    <location>
        <begin position="37"/>
        <end position="110"/>
    </location>
</feature>
<evidence type="ECO:0000256" key="13">
    <source>
        <dbReference type="ARBA" id="ARBA00038868"/>
    </source>
</evidence>
<evidence type="ECO:0000313" key="19">
    <source>
        <dbReference type="Ensembl" id="ENSSAUP00010063861.1"/>
    </source>
</evidence>
<dbReference type="CDD" id="cd00108">
    <property type="entry name" value="KR"/>
    <property type="match status" value="1"/>
</dbReference>
<keyword evidence="11" id="KW-0617">Plasminogen activation</keyword>
<protein>
    <recommendedName>
        <fullName evidence="13">trypsin</fullName>
        <ecNumber evidence="13">3.4.21.4</ecNumber>
    </recommendedName>
</protein>
<feature type="signal peptide" evidence="16">
    <location>
        <begin position="1"/>
        <end position="18"/>
    </location>
</feature>
<keyword evidence="10" id="KW-1015">Disulfide bond</keyword>
<dbReference type="InterPro" id="IPR001314">
    <property type="entry name" value="Peptidase_S1A"/>
</dbReference>
<keyword evidence="6 16" id="KW-0732">Signal</keyword>
<keyword evidence="5 15" id="KW-0645">Protease</keyword>
<dbReference type="GO" id="GO:0031639">
    <property type="term" value="P:plasminogen activation"/>
    <property type="evidence" value="ECO:0007669"/>
    <property type="project" value="Ensembl"/>
</dbReference>
<comment type="subcellular location">
    <subcellularLocation>
        <location evidence="1">Secreted</location>
        <location evidence="1">Extracellular space</location>
    </subcellularLocation>
</comment>
<dbReference type="InParanoid" id="A0A671YKL0"/>
<evidence type="ECO:0000256" key="15">
    <source>
        <dbReference type="RuleBase" id="RU363034"/>
    </source>
</evidence>
<dbReference type="InterPro" id="IPR050127">
    <property type="entry name" value="Serine_Proteases_S1"/>
</dbReference>
<evidence type="ECO:0000313" key="20">
    <source>
        <dbReference type="Proteomes" id="UP000472265"/>
    </source>
</evidence>
<dbReference type="GO" id="GO:0004252">
    <property type="term" value="F:serine-type endopeptidase activity"/>
    <property type="evidence" value="ECO:0007669"/>
    <property type="project" value="UniProtKB-EC"/>
</dbReference>
<dbReference type="GO" id="GO:0005615">
    <property type="term" value="C:extracellular space"/>
    <property type="evidence" value="ECO:0007669"/>
    <property type="project" value="TreeGrafter"/>
</dbReference>
<name>A0A671YKL0_SPAAU</name>
<dbReference type="InterPro" id="IPR013806">
    <property type="entry name" value="Kringle-like"/>
</dbReference>
<dbReference type="InterPro" id="IPR033116">
    <property type="entry name" value="TRYPSIN_SER"/>
</dbReference>
<dbReference type="SMART" id="SM00130">
    <property type="entry name" value="KR"/>
    <property type="match status" value="1"/>
</dbReference>
<accession>A0A671YKL0</accession>
<dbReference type="PROSITE" id="PS50070">
    <property type="entry name" value="KRINGLE_2"/>
    <property type="match status" value="1"/>
</dbReference>
<dbReference type="SUPFAM" id="SSF57440">
    <property type="entry name" value="Kringle-like"/>
    <property type="match status" value="1"/>
</dbReference>
<keyword evidence="4 14" id="KW-0420">Kringle</keyword>
<dbReference type="GO" id="GO:1901701">
    <property type="term" value="P:cellular response to oxygen-containing compound"/>
    <property type="evidence" value="ECO:0007669"/>
    <property type="project" value="UniProtKB-ARBA"/>
</dbReference>
<evidence type="ECO:0000256" key="6">
    <source>
        <dbReference type="ARBA" id="ARBA00022729"/>
    </source>
</evidence>
<evidence type="ECO:0000256" key="11">
    <source>
        <dbReference type="ARBA" id="ARBA00023202"/>
    </source>
</evidence>
<feature type="domain" description="Peptidase S1" evidence="18">
    <location>
        <begin position="138"/>
        <end position="380"/>
    </location>
</feature>